<dbReference type="AlphaFoldDB" id="A0A0F4PL41"/>
<protein>
    <submittedName>
        <fullName evidence="2">Uncharacterized protein</fullName>
    </submittedName>
</protein>
<dbReference type="EMBL" id="JXXZ01000006">
    <property type="protein sequence ID" value="KJZ00627.1"/>
    <property type="molecule type" value="Genomic_DNA"/>
</dbReference>
<evidence type="ECO:0000313" key="3">
    <source>
        <dbReference type="Proteomes" id="UP000033664"/>
    </source>
</evidence>
<dbReference type="eggNOG" id="ENOG5030IA2">
    <property type="taxonomic scope" value="Bacteria"/>
</dbReference>
<dbReference type="Proteomes" id="UP000033664">
    <property type="component" value="Unassembled WGS sequence"/>
</dbReference>
<feature type="transmembrane region" description="Helical" evidence="1">
    <location>
        <begin position="83"/>
        <end position="101"/>
    </location>
</feature>
<keyword evidence="1" id="KW-0472">Membrane</keyword>
<accession>A0A0F4PL41</accession>
<comment type="caution">
    <text evidence="2">The sequence shown here is derived from an EMBL/GenBank/DDBJ whole genome shotgun (WGS) entry which is preliminary data.</text>
</comment>
<keyword evidence="1" id="KW-0812">Transmembrane</keyword>
<dbReference type="OrthoDB" id="6333271at2"/>
<sequence length="102" mass="10475">MLHSHWAVPLVPAAAATGLIGSVIPFPKRFAGHPNAAVYAGSFAGMCSAELISGYWQLAVIAFIGTTLYALTMNLFTGFGGKLGSVAFVSVALFMLVQGGIG</sequence>
<organism evidence="2 3">
    <name type="scientific">Pseudoalteromonas ruthenica</name>
    <dbReference type="NCBI Taxonomy" id="151081"/>
    <lineage>
        <taxon>Bacteria</taxon>
        <taxon>Pseudomonadati</taxon>
        <taxon>Pseudomonadota</taxon>
        <taxon>Gammaproteobacteria</taxon>
        <taxon>Alteromonadales</taxon>
        <taxon>Pseudoalteromonadaceae</taxon>
        <taxon>Pseudoalteromonas</taxon>
    </lineage>
</organism>
<reference evidence="2 3" key="1">
    <citation type="journal article" date="2015" name="BMC Genomics">
        <title>Genome mining reveals unlocked bioactive potential of marine Gram-negative bacteria.</title>
        <authorList>
            <person name="Machado H."/>
            <person name="Sonnenschein E.C."/>
            <person name="Melchiorsen J."/>
            <person name="Gram L."/>
        </authorList>
    </citation>
    <scope>NUCLEOTIDE SEQUENCE [LARGE SCALE GENOMIC DNA]</scope>
    <source>
        <strain evidence="2 3">S3137</strain>
    </source>
</reference>
<name>A0A0F4PL41_9GAMM</name>
<evidence type="ECO:0000313" key="2">
    <source>
        <dbReference type="EMBL" id="KJZ00627.1"/>
    </source>
</evidence>
<evidence type="ECO:0000256" key="1">
    <source>
        <dbReference type="SAM" id="Phobius"/>
    </source>
</evidence>
<keyword evidence="1" id="KW-1133">Transmembrane helix</keyword>
<feature type="transmembrane region" description="Helical" evidence="1">
    <location>
        <begin position="6"/>
        <end position="24"/>
    </location>
</feature>
<proteinExistence type="predicted"/>
<keyword evidence="3" id="KW-1185">Reference proteome</keyword>
<dbReference type="PATRIC" id="fig|151081.8.peg.2965"/>
<gene>
    <name evidence="2" type="ORF">TW72_06415</name>
</gene>
<feature type="transmembrane region" description="Helical" evidence="1">
    <location>
        <begin position="36"/>
        <end position="52"/>
    </location>
</feature>